<organism evidence="1 2">
    <name type="scientific">Clostridium nitritogenes</name>
    <dbReference type="NCBI Taxonomy" id="83340"/>
    <lineage>
        <taxon>Bacteria</taxon>
        <taxon>Bacillati</taxon>
        <taxon>Bacillota</taxon>
        <taxon>Clostridia</taxon>
        <taxon>Eubacteriales</taxon>
        <taxon>Clostridiaceae</taxon>
        <taxon>Clostridium</taxon>
    </lineage>
</organism>
<dbReference type="Proteomes" id="UP001501764">
    <property type="component" value="Unassembled WGS sequence"/>
</dbReference>
<name>A0ABN1LNA8_9CLOT</name>
<keyword evidence="2" id="KW-1185">Reference proteome</keyword>
<dbReference type="EMBL" id="BAAACO010000001">
    <property type="protein sequence ID" value="GAA0858239.1"/>
    <property type="molecule type" value="Genomic_DNA"/>
</dbReference>
<protein>
    <submittedName>
        <fullName evidence="1">Uncharacterized protein</fullName>
    </submittedName>
</protein>
<gene>
    <name evidence="1" type="ORF">GCM10008916_15230</name>
</gene>
<reference evidence="1 2" key="1">
    <citation type="journal article" date="2019" name="Int. J. Syst. Evol. Microbiol.">
        <title>The Global Catalogue of Microorganisms (GCM) 10K type strain sequencing project: providing services to taxonomists for standard genome sequencing and annotation.</title>
        <authorList>
            <consortium name="The Broad Institute Genomics Platform"/>
            <consortium name="The Broad Institute Genome Sequencing Center for Infectious Disease"/>
            <person name="Wu L."/>
            <person name="Ma J."/>
        </authorList>
    </citation>
    <scope>NUCLEOTIDE SEQUENCE [LARGE SCALE GENOMIC DNA]</scope>
    <source>
        <strain evidence="1 2">JCM 6485</strain>
    </source>
</reference>
<accession>A0ABN1LNA8</accession>
<comment type="caution">
    <text evidence="1">The sequence shown here is derived from an EMBL/GenBank/DDBJ whole genome shotgun (WGS) entry which is preliminary data.</text>
</comment>
<sequence length="59" mass="6246">MNTSSSPFSVSIALLTNSFSALNLISSKYSDTTSLGDSVLLHPAKATKEIPKSDKAIIF</sequence>
<evidence type="ECO:0000313" key="1">
    <source>
        <dbReference type="EMBL" id="GAA0858239.1"/>
    </source>
</evidence>
<evidence type="ECO:0000313" key="2">
    <source>
        <dbReference type="Proteomes" id="UP001501764"/>
    </source>
</evidence>
<dbReference type="RefSeq" id="WP_346025978.1">
    <property type="nucleotide sequence ID" value="NZ_BAAACO010000001.1"/>
</dbReference>
<proteinExistence type="predicted"/>